<gene>
    <name evidence="2" type="ORF">GT019_00605</name>
</gene>
<keyword evidence="3" id="KW-1185">Reference proteome</keyword>
<dbReference type="Proteomes" id="UP000665561">
    <property type="component" value="Unassembled WGS sequence"/>
</dbReference>
<feature type="compositionally biased region" description="Basic and acidic residues" evidence="1">
    <location>
        <begin position="164"/>
        <end position="177"/>
    </location>
</feature>
<evidence type="ECO:0000313" key="2">
    <source>
        <dbReference type="EMBL" id="NBD22362.1"/>
    </source>
</evidence>
<evidence type="ECO:0000256" key="1">
    <source>
        <dbReference type="SAM" id="MobiDB-lite"/>
    </source>
</evidence>
<evidence type="ECO:0000313" key="3">
    <source>
        <dbReference type="Proteomes" id="UP000665561"/>
    </source>
</evidence>
<accession>A0ABW9XIS2</accession>
<dbReference type="Pfam" id="PF10990">
    <property type="entry name" value="DUF2809"/>
    <property type="match status" value="1"/>
</dbReference>
<dbReference type="InterPro" id="IPR021257">
    <property type="entry name" value="DUF2809"/>
</dbReference>
<reference evidence="2 3" key="1">
    <citation type="submission" date="2020-01" db="EMBL/GenBank/DDBJ databases">
        <title>Paenibacillus soybeanensis sp. nov. isolated from the nodules of soybean (Glycine max(L.) Merr).</title>
        <authorList>
            <person name="Wang H."/>
        </authorList>
    </citation>
    <scope>NUCLEOTIDE SEQUENCE [LARGE SCALE GENOMIC DNA]</scope>
    <source>
        <strain evidence="2 3">T1</strain>
    </source>
</reference>
<dbReference type="EMBL" id="JAAAMV010000001">
    <property type="protein sequence ID" value="NBD22362.1"/>
    <property type="molecule type" value="Genomic_DNA"/>
</dbReference>
<feature type="compositionally biased region" description="Basic and acidic residues" evidence="1">
    <location>
        <begin position="144"/>
        <end position="156"/>
    </location>
</feature>
<feature type="region of interest" description="Disordered" evidence="1">
    <location>
        <begin position="140"/>
        <end position="177"/>
    </location>
</feature>
<organism evidence="2 3">
    <name type="scientific">Paenibacillus glycinis</name>
    <dbReference type="NCBI Taxonomy" id="2697035"/>
    <lineage>
        <taxon>Bacteria</taxon>
        <taxon>Bacillati</taxon>
        <taxon>Bacillota</taxon>
        <taxon>Bacilli</taxon>
        <taxon>Bacillales</taxon>
        <taxon>Paenibacillaceae</taxon>
        <taxon>Paenibacillus</taxon>
    </lineage>
</organism>
<protein>
    <submittedName>
        <fullName evidence="2">DUF2809 domain-containing protein</fullName>
    </submittedName>
</protein>
<comment type="caution">
    <text evidence="2">The sequence shown here is derived from an EMBL/GenBank/DDBJ whole genome shotgun (WGS) entry which is preliminary data.</text>
</comment>
<name>A0ABW9XIS2_9BACL</name>
<proteinExistence type="predicted"/>
<sequence length="177" mass="18993">MVQRSRPSGSRTGLRFGYFLAAAASVVLGLCSRRFAASLPEWVADQAGDALWAAMIYYGCRLLRPGRLPSFAAIAAVLFCFAVECSQLYQADWINAIRRTALGGLVLGQGFLAVDLLRYAAGIGMALLLDGLIFARRSGNSQGRSDDADLVRRADPLKGTGRASRHDGEDRQGAGRP</sequence>